<dbReference type="NCBIfam" id="NF010061">
    <property type="entry name" value="PRK13538.1"/>
    <property type="match status" value="1"/>
</dbReference>
<dbReference type="AlphaFoldDB" id="A0AA37SWD5"/>
<keyword evidence="9" id="KW-1185">Reference proteome</keyword>
<dbReference type="PANTHER" id="PTHR43499">
    <property type="entry name" value="ABC TRANSPORTER I FAMILY MEMBER 1"/>
    <property type="match status" value="1"/>
</dbReference>
<dbReference type="Pfam" id="PF00005">
    <property type="entry name" value="ABC_tran"/>
    <property type="match status" value="1"/>
</dbReference>
<dbReference type="InterPro" id="IPR003439">
    <property type="entry name" value="ABC_transporter-like_ATP-bd"/>
</dbReference>
<evidence type="ECO:0000259" key="7">
    <source>
        <dbReference type="PROSITE" id="PS50893"/>
    </source>
</evidence>
<evidence type="ECO:0000256" key="3">
    <source>
        <dbReference type="ARBA" id="ARBA00022748"/>
    </source>
</evidence>
<dbReference type="RefSeq" id="WP_284217180.1">
    <property type="nucleotide sequence ID" value="NZ_BSOT01000005.1"/>
</dbReference>
<dbReference type="GO" id="GO:0005524">
    <property type="term" value="F:ATP binding"/>
    <property type="evidence" value="ECO:0007669"/>
    <property type="project" value="UniProtKB-KW"/>
</dbReference>
<keyword evidence="1" id="KW-0813">Transport</keyword>
<evidence type="ECO:0000256" key="4">
    <source>
        <dbReference type="ARBA" id="ARBA00022840"/>
    </source>
</evidence>
<keyword evidence="3" id="KW-0201">Cytochrome c-type biogenesis</keyword>
<name>A0AA37SWD5_9ALTE</name>
<keyword evidence="6" id="KW-0472">Membrane</keyword>
<sequence length="208" mass="23113">MSILRLINISCEKQDRLLFSNLDINIDAGELFFLKGENGAGKTSLLRILTGLSRPATGQVVFCGNNVSDDTNQLDNLVYCGHKLGLNSALSAVENLVYWAKTHKQTVTIPDIERVLSLLSLVGMEDLALKYLSAGQQRRVALARLWLNEKAILWVLDEPFTALDTQTISLLESKISEFVVNGGSVVLTSHQQAKFSCPQRNYILEYQI</sequence>
<dbReference type="GO" id="GO:0022857">
    <property type="term" value="F:transmembrane transporter activity"/>
    <property type="evidence" value="ECO:0007669"/>
    <property type="project" value="InterPro"/>
</dbReference>
<dbReference type="Proteomes" id="UP001156601">
    <property type="component" value="Unassembled WGS sequence"/>
</dbReference>
<dbReference type="InterPro" id="IPR005895">
    <property type="entry name" value="ABC_transptr_haem_export_CcmA"/>
</dbReference>
<dbReference type="InterPro" id="IPR017871">
    <property type="entry name" value="ABC_transporter-like_CS"/>
</dbReference>
<evidence type="ECO:0000256" key="6">
    <source>
        <dbReference type="ARBA" id="ARBA00023136"/>
    </source>
</evidence>
<protein>
    <submittedName>
        <fullName evidence="8">Cytochrome c biogenesis ATP-binding export protein CcmA</fullName>
    </submittedName>
</protein>
<dbReference type="SMART" id="SM00382">
    <property type="entry name" value="AAA"/>
    <property type="match status" value="1"/>
</dbReference>
<reference evidence="8" key="2">
    <citation type="submission" date="2023-01" db="EMBL/GenBank/DDBJ databases">
        <title>Draft genome sequence of Agaribacter marinus strain NBRC 110023.</title>
        <authorList>
            <person name="Sun Q."/>
            <person name="Mori K."/>
        </authorList>
    </citation>
    <scope>NUCLEOTIDE SEQUENCE</scope>
    <source>
        <strain evidence="8">NBRC 110023</strain>
    </source>
</reference>
<keyword evidence="5" id="KW-1278">Translocase</keyword>
<dbReference type="EMBL" id="BSOT01000005">
    <property type="protein sequence ID" value="GLR70903.1"/>
    <property type="molecule type" value="Genomic_DNA"/>
</dbReference>
<gene>
    <name evidence="8" type="primary">ccmA</name>
    <name evidence="8" type="ORF">GCM10007852_18110</name>
</gene>
<dbReference type="GO" id="GO:0017004">
    <property type="term" value="P:cytochrome complex assembly"/>
    <property type="evidence" value="ECO:0007669"/>
    <property type="project" value="UniProtKB-KW"/>
</dbReference>
<comment type="caution">
    <text evidence="8">The sequence shown here is derived from an EMBL/GenBank/DDBJ whole genome shotgun (WGS) entry which is preliminary data.</text>
</comment>
<feature type="domain" description="ABC transporter" evidence="7">
    <location>
        <begin position="4"/>
        <end position="207"/>
    </location>
</feature>
<dbReference type="GO" id="GO:0016887">
    <property type="term" value="F:ATP hydrolysis activity"/>
    <property type="evidence" value="ECO:0007669"/>
    <property type="project" value="InterPro"/>
</dbReference>
<proteinExistence type="predicted"/>
<keyword evidence="2" id="KW-0547">Nucleotide-binding</keyword>
<reference evidence="8" key="1">
    <citation type="journal article" date="2014" name="Int. J. Syst. Evol. Microbiol.">
        <title>Complete genome sequence of Corynebacterium casei LMG S-19264T (=DSM 44701T), isolated from a smear-ripened cheese.</title>
        <authorList>
            <consortium name="US DOE Joint Genome Institute (JGI-PGF)"/>
            <person name="Walter F."/>
            <person name="Albersmeier A."/>
            <person name="Kalinowski J."/>
            <person name="Ruckert C."/>
        </authorList>
    </citation>
    <scope>NUCLEOTIDE SEQUENCE</scope>
    <source>
        <strain evidence="8">NBRC 110023</strain>
    </source>
</reference>
<keyword evidence="4 8" id="KW-0067">ATP-binding</keyword>
<dbReference type="Gene3D" id="3.40.50.300">
    <property type="entry name" value="P-loop containing nucleotide triphosphate hydrolases"/>
    <property type="match status" value="1"/>
</dbReference>
<dbReference type="SUPFAM" id="SSF52540">
    <property type="entry name" value="P-loop containing nucleoside triphosphate hydrolases"/>
    <property type="match status" value="1"/>
</dbReference>
<evidence type="ECO:0000256" key="1">
    <source>
        <dbReference type="ARBA" id="ARBA00022448"/>
    </source>
</evidence>
<dbReference type="PROSITE" id="PS50893">
    <property type="entry name" value="ABC_TRANSPORTER_2"/>
    <property type="match status" value="1"/>
</dbReference>
<dbReference type="PROSITE" id="PS00211">
    <property type="entry name" value="ABC_TRANSPORTER_1"/>
    <property type="match status" value="1"/>
</dbReference>
<dbReference type="NCBIfam" id="TIGR01189">
    <property type="entry name" value="ccmA"/>
    <property type="match status" value="1"/>
</dbReference>
<evidence type="ECO:0000256" key="2">
    <source>
        <dbReference type="ARBA" id="ARBA00022741"/>
    </source>
</evidence>
<dbReference type="InterPro" id="IPR027417">
    <property type="entry name" value="P-loop_NTPase"/>
</dbReference>
<accession>A0AA37SWD5</accession>
<evidence type="ECO:0000313" key="9">
    <source>
        <dbReference type="Proteomes" id="UP001156601"/>
    </source>
</evidence>
<evidence type="ECO:0000313" key="8">
    <source>
        <dbReference type="EMBL" id="GLR70903.1"/>
    </source>
</evidence>
<organism evidence="8 9">
    <name type="scientific">Agaribacter marinus</name>
    <dbReference type="NCBI Taxonomy" id="1431249"/>
    <lineage>
        <taxon>Bacteria</taxon>
        <taxon>Pseudomonadati</taxon>
        <taxon>Pseudomonadota</taxon>
        <taxon>Gammaproteobacteria</taxon>
        <taxon>Alteromonadales</taxon>
        <taxon>Alteromonadaceae</taxon>
        <taxon>Agaribacter</taxon>
    </lineage>
</organism>
<dbReference type="PANTHER" id="PTHR43499:SF1">
    <property type="entry name" value="ABC TRANSPORTER I FAMILY MEMBER 1"/>
    <property type="match status" value="1"/>
</dbReference>
<evidence type="ECO:0000256" key="5">
    <source>
        <dbReference type="ARBA" id="ARBA00022967"/>
    </source>
</evidence>
<dbReference type="InterPro" id="IPR003593">
    <property type="entry name" value="AAA+_ATPase"/>
</dbReference>